<dbReference type="AlphaFoldDB" id="A0A5E4AB07"/>
<keyword evidence="4" id="KW-1185">Reference proteome</keyword>
<dbReference type="EMBL" id="CABDUW010000038">
    <property type="protein sequence ID" value="VTJ54487.1"/>
    <property type="molecule type" value="Genomic_DNA"/>
</dbReference>
<reference evidence="2" key="2">
    <citation type="submission" date="2020-08" db="EMBL/GenBank/DDBJ databases">
        <authorList>
            <person name="Shumante A."/>
            <person name="Zimin A.V."/>
            <person name="Puiu D."/>
            <person name="Salzberg S.L."/>
        </authorList>
    </citation>
    <scope>NUCLEOTIDE SEQUENCE</scope>
    <source>
        <strain evidence="2">WC2-LM</strain>
        <tissue evidence="2">Liver</tissue>
    </source>
</reference>
<organism evidence="3 4">
    <name type="scientific">Marmota monax</name>
    <name type="common">Woodchuck</name>
    <dbReference type="NCBI Taxonomy" id="9995"/>
    <lineage>
        <taxon>Eukaryota</taxon>
        <taxon>Metazoa</taxon>
        <taxon>Chordata</taxon>
        <taxon>Craniata</taxon>
        <taxon>Vertebrata</taxon>
        <taxon>Euteleostomi</taxon>
        <taxon>Mammalia</taxon>
        <taxon>Eutheria</taxon>
        <taxon>Euarchontoglires</taxon>
        <taxon>Glires</taxon>
        <taxon>Rodentia</taxon>
        <taxon>Sciuromorpha</taxon>
        <taxon>Sciuridae</taxon>
        <taxon>Xerinae</taxon>
        <taxon>Marmotini</taxon>
        <taxon>Marmota</taxon>
    </lineage>
</organism>
<reference evidence="3 4" key="1">
    <citation type="submission" date="2019-04" db="EMBL/GenBank/DDBJ databases">
        <authorList>
            <person name="Alioto T."/>
            <person name="Alioto T."/>
        </authorList>
    </citation>
    <scope>NUCLEOTIDE SEQUENCE [LARGE SCALE GENOMIC DNA]</scope>
</reference>
<evidence type="ECO:0000313" key="4">
    <source>
        <dbReference type="Proteomes" id="UP000335636"/>
    </source>
</evidence>
<dbReference type="EMBL" id="WJEC01006808">
    <property type="protein sequence ID" value="KAF7471536.1"/>
    <property type="molecule type" value="Genomic_DNA"/>
</dbReference>
<accession>A0A5E4AB07</accession>
<keyword evidence="1" id="KW-0732">Signal</keyword>
<dbReference type="Proteomes" id="UP000335636">
    <property type="component" value="Unassembled WGS sequence"/>
</dbReference>
<sequence length="116" mass="12775">MAPPQSLPKLLLLAALAGFLGPSEVVAETVEEAGAHCPEGLWPLPPQVLPRVTYTQVRPGQVSTSKGRPILDLCTWGQLRLLQISPLFLLMSSISYHFLQKEARFPVPHPRTEGRQ</sequence>
<gene>
    <name evidence="2" type="ORF">GHT09_017424</name>
    <name evidence="3" type="ORF">MONAX_5E005763</name>
</gene>
<feature type="signal peptide" evidence="1">
    <location>
        <begin position="1"/>
        <end position="27"/>
    </location>
</feature>
<evidence type="ECO:0000313" key="2">
    <source>
        <dbReference type="EMBL" id="KAF7471536.1"/>
    </source>
</evidence>
<dbReference type="Proteomes" id="UP000662637">
    <property type="component" value="Unassembled WGS sequence"/>
</dbReference>
<evidence type="ECO:0000313" key="3">
    <source>
        <dbReference type="EMBL" id="VTJ54487.1"/>
    </source>
</evidence>
<feature type="chain" id="PRO_5036140108" evidence="1">
    <location>
        <begin position="28"/>
        <end position="116"/>
    </location>
</feature>
<protein>
    <submittedName>
        <fullName evidence="3">Uncharacterized protein</fullName>
    </submittedName>
</protein>
<name>A0A5E4AB07_MARMO</name>
<proteinExistence type="predicted"/>
<evidence type="ECO:0000256" key="1">
    <source>
        <dbReference type="SAM" id="SignalP"/>
    </source>
</evidence>